<name>A0ABD5R780_9EURY</name>
<dbReference type="AlphaFoldDB" id="A0ABD5R780"/>
<evidence type="ECO:0000313" key="4">
    <source>
        <dbReference type="Proteomes" id="UP001596201"/>
    </source>
</evidence>
<dbReference type="Pfam" id="PF13561">
    <property type="entry name" value="adh_short_C2"/>
    <property type="match status" value="1"/>
</dbReference>
<dbReference type="Proteomes" id="UP001596201">
    <property type="component" value="Unassembled WGS sequence"/>
</dbReference>
<dbReference type="CDD" id="cd05233">
    <property type="entry name" value="SDR_c"/>
    <property type="match status" value="1"/>
</dbReference>
<dbReference type="Gene3D" id="3.40.50.720">
    <property type="entry name" value="NAD(P)-binding Rossmann-like Domain"/>
    <property type="match status" value="1"/>
</dbReference>
<comment type="caution">
    <text evidence="3">The sequence shown here is derived from an EMBL/GenBank/DDBJ whole genome shotgun (WGS) entry which is preliminary data.</text>
</comment>
<dbReference type="InterPro" id="IPR002347">
    <property type="entry name" value="SDR_fam"/>
</dbReference>
<keyword evidence="2 3" id="KW-0560">Oxidoreductase</keyword>
<dbReference type="NCBIfam" id="NF005559">
    <property type="entry name" value="PRK07231.1"/>
    <property type="match status" value="1"/>
</dbReference>
<evidence type="ECO:0000256" key="1">
    <source>
        <dbReference type="ARBA" id="ARBA00006484"/>
    </source>
</evidence>
<evidence type="ECO:0000256" key="2">
    <source>
        <dbReference type="ARBA" id="ARBA00023002"/>
    </source>
</evidence>
<dbReference type="EMBL" id="JBHSKX010000001">
    <property type="protein sequence ID" value="MFC5365696.1"/>
    <property type="molecule type" value="Genomic_DNA"/>
</dbReference>
<dbReference type="FunFam" id="3.40.50.720:FF:000084">
    <property type="entry name" value="Short-chain dehydrogenase reductase"/>
    <property type="match status" value="1"/>
</dbReference>
<evidence type="ECO:0000313" key="3">
    <source>
        <dbReference type="EMBL" id="MFC5365696.1"/>
    </source>
</evidence>
<dbReference type="GO" id="GO:0047936">
    <property type="term" value="F:glucose 1-dehydrogenase [NAD(P)+] activity"/>
    <property type="evidence" value="ECO:0007669"/>
    <property type="project" value="UniProtKB-EC"/>
</dbReference>
<dbReference type="PANTHER" id="PTHR24321:SF8">
    <property type="entry name" value="ESTRADIOL 17-BETA-DEHYDROGENASE 8-RELATED"/>
    <property type="match status" value="1"/>
</dbReference>
<dbReference type="InterPro" id="IPR020904">
    <property type="entry name" value="Sc_DH/Rdtase_CS"/>
</dbReference>
<organism evidence="3 4">
    <name type="scientific">Salinirubrum litoreum</name>
    <dbReference type="NCBI Taxonomy" id="1126234"/>
    <lineage>
        <taxon>Archaea</taxon>
        <taxon>Methanobacteriati</taxon>
        <taxon>Methanobacteriota</taxon>
        <taxon>Stenosarchaea group</taxon>
        <taxon>Halobacteria</taxon>
        <taxon>Halobacteriales</taxon>
        <taxon>Haloferacaceae</taxon>
        <taxon>Salinirubrum</taxon>
    </lineage>
</organism>
<accession>A0ABD5R780</accession>
<dbReference type="PROSITE" id="PS00061">
    <property type="entry name" value="ADH_SHORT"/>
    <property type="match status" value="1"/>
</dbReference>
<dbReference type="InterPro" id="IPR036291">
    <property type="entry name" value="NAD(P)-bd_dom_sf"/>
</dbReference>
<dbReference type="RefSeq" id="WP_227229021.1">
    <property type="nucleotide sequence ID" value="NZ_JAJCVJ010000001.1"/>
</dbReference>
<gene>
    <name evidence="3" type="ORF">ACFPJ5_02010</name>
</gene>
<dbReference type="PRINTS" id="PR00080">
    <property type="entry name" value="SDRFAMILY"/>
</dbReference>
<dbReference type="PRINTS" id="PR00081">
    <property type="entry name" value="GDHRDH"/>
</dbReference>
<dbReference type="PANTHER" id="PTHR24321">
    <property type="entry name" value="DEHYDROGENASES, SHORT CHAIN"/>
    <property type="match status" value="1"/>
</dbReference>
<protein>
    <submittedName>
        <fullName evidence="3">Glucose 1-dehydrogenase</fullName>
        <ecNumber evidence="3">1.1.1.47</ecNumber>
    </submittedName>
</protein>
<comment type="similarity">
    <text evidence="1">Belongs to the short-chain dehydrogenases/reductases (SDR) family.</text>
</comment>
<proteinExistence type="inferred from homology"/>
<keyword evidence="4" id="KW-1185">Reference proteome</keyword>
<dbReference type="SUPFAM" id="SSF51735">
    <property type="entry name" value="NAD(P)-binding Rossmann-fold domains"/>
    <property type="match status" value="1"/>
</dbReference>
<dbReference type="NCBIfam" id="NF009466">
    <property type="entry name" value="PRK12826.1-2"/>
    <property type="match status" value="1"/>
</dbReference>
<reference evidence="3 4" key="1">
    <citation type="journal article" date="2019" name="Int. J. Syst. Evol. Microbiol.">
        <title>The Global Catalogue of Microorganisms (GCM) 10K type strain sequencing project: providing services to taxonomists for standard genome sequencing and annotation.</title>
        <authorList>
            <consortium name="The Broad Institute Genomics Platform"/>
            <consortium name="The Broad Institute Genome Sequencing Center for Infectious Disease"/>
            <person name="Wu L."/>
            <person name="Ma J."/>
        </authorList>
    </citation>
    <scope>NUCLEOTIDE SEQUENCE [LARGE SCALE GENOMIC DNA]</scope>
    <source>
        <strain evidence="3 4">CGMCC 1.12237</strain>
    </source>
</reference>
<sequence>MNGISGKVALVTGGASGIGRATAMRFAEEGASVAVVDVAEDGGVQTVQSIRDMGGEAAFYKADVSSEADWTKLVADVVDDFGSIDCFHNNAGIEGDQAPLIAQTEDNWNRVIDINLKGVFFGLKHVIPQMQTQGGGAIVNTSSVAGLVGYENIAPYVASKHGVVGLTRTAALEHATENIRVNSVNPGVVDTPMVQRFVGDDPEARKAFEATEPVGRFADPEEIASAVVFLCSDDASFVTGYPLAVDGGMVAR</sequence>
<dbReference type="EC" id="1.1.1.47" evidence="3"/>